<dbReference type="Proteomes" id="UP000502611">
    <property type="component" value="Chromosome"/>
</dbReference>
<dbReference type="InterPro" id="IPR054612">
    <property type="entry name" value="Phage_capsid-like_C"/>
</dbReference>
<dbReference type="RefSeq" id="WP_169861613.1">
    <property type="nucleotide sequence ID" value="NZ_CP053021.1"/>
</dbReference>
<evidence type="ECO:0000259" key="2">
    <source>
        <dbReference type="Pfam" id="PF05065"/>
    </source>
</evidence>
<dbReference type="NCBIfam" id="TIGR01554">
    <property type="entry name" value="major_cap_HK97"/>
    <property type="match status" value="1"/>
</dbReference>
<dbReference type="Pfam" id="PF05065">
    <property type="entry name" value="Phage_capsid"/>
    <property type="match status" value="1"/>
</dbReference>
<dbReference type="EMBL" id="CP053021">
    <property type="protein sequence ID" value="QJR03486.1"/>
    <property type="molecule type" value="Genomic_DNA"/>
</dbReference>
<proteinExistence type="predicted"/>
<dbReference type="Gene3D" id="3.30.2320.10">
    <property type="entry name" value="hypothetical protein PF0899 domain"/>
    <property type="match status" value="1"/>
</dbReference>
<name>A0A6M4G948_SPHYA</name>
<sequence>MNANELRLKSDEIANQARALLNTVTDENRGEKEAEFDRMMDDADAFAARAERMAGAEARSREWSAIATEIPSQSVEVEARSGGLSEEDVRAGIFNEYLRGVVSSAEVRAAGVATNAAGGFTVPTDLSSTLIETMKAYGPLNVGGPVNYLMTESGNPLNFATNNDTANKATLIAENTQAADSDVTFGQISLGAYKLTSGVFKVSSELIADSAINITQFVGQAIGERFGRGINELLTTGTGTAQPQGIVTGASVGKTAAATNGITYDELIDLYHSIDPAYRGNFAFMFHDDVLKVLRKLKDGEGRYVWTPANGPIAETIVGRPYFINNDMEATLATGKRTVLGGDFSKYTARMAGGLSIKRLDERYADSDQVGFVGFARIDGKVMDPSAIKVLVQA</sequence>
<protein>
    <submittedName>
        <fullName evidence="3">Phage major capsid protein</fullName>
    </submittedName>
</protein>
<dbReference type="SUPFAM" id="SSF56563">
    <property type="entry name" value="Major capsid protein gp5"/>
    <property type="match status" value="1"/>
</dbReference>
<evidence type="ECO:0000313" key="3">
    <source>
        <dbReference type="EMBL" id="QJR03486.1"/>
    </source>
</evidence>
<gene>
    <name evidence="3" type="ORF">HH800_15650</name>
</gene>
<evidence type="ECO:0000313" key="4">
    <source>
        <dbReference type="Proteomes" id="UP000502611"/>
    </source>
</evidence>
<reference evidence="3 4" key="1">
    <citation type="submission" date="2020-04" db="EMBL/GenBank/DDBJ databases">
        <title>The Whole Genome Analysis of High salt-tolerant Sphingobium yanoikuyae YC-XJ2 with Aryl organophosphorus flame retardants (aryl-OPFRs)-degrading capacity and characteristics of Related phosphotriesterase.</title>
        <authorList>
            <person name="Li X."/>
        </authorList>
    </citation>
    <scope>NUCLEOTIDE SEQUENCE [LARGE SCALE GENOMIC DNA]</scope>
    <source>
        <strain evidence="3 4">YC-XJ2</strain>
    </source>
</reference>
<dbReference type="Gene3D" id="3.30.2400.10">
    <property type="entry name" value="Major capsid protein gp5"/>
    <property type="match status" value="1"/>
</dbReference>
<feature type="domain" description="Phage capsid-like C-terminal" evidence="2">
    <location>
        <begin position="118"/>
        <end position="392"/>
    </location>
</feature>
<evidence type="ECO:0000256" key="1">
    <source>
        <dbReference type="ARBA" id="ARBA00004328"/>
    </source>
</evidence>
<organism evidence="3 4">
    <name type="scientific">Sphingobium yanoikuyae</name>
    <name type="common">Sphingomonas yanoikuyae</name>
    <dbReference type="NCBI Taxonomy" id="13690"/>
    <lineage>
        <taxon>Bacteria</taxon>
        <taxon>Pseudomonadati</taxon>
        <taxon>Pseudomonadota</taxon>
        <taxon>Alphaproteobacteria</taxon>
        <taxon>Sphingomonadales</taxon>
        <taxon>Sphingomonadaceae</taxon>
        <taxon>Sphingobium</taxon>
    </lineage>
</organism>
<dbReference type="AlphaFoldDB" id="A0A6M4G948"/>
<comment type="subcellular location">
    <subcellularLocation>
        <location evidence="1">Virion</location>
    </subcellularLocation>
</comment>
<dbReference type="InterPro" id="IPR024455">
    <property type="entry name" value="Phage_capsid"/>
</dbReference>
<accession>A0A6M4G948</accession>